<evidence type="ECO:0000256" key="1">
    <source>
        <dbReference type="SAM" id="Phobius"/>
    </source>
</evidence>
<keyword evidence="3" id="KW-1185">Reference proteome</keyword>
<dbReference type="EMBL" id="JAUZQC010000004">
    <property type="protein sequence ID" value="KAK5873031.1"/>
    <property type="molecule type" value="Genomic_DNA"/>
</dbReference>
<keyword evidence="1" id="KW-1133">Transmembrane helix</keyword>
<reference evidence="2 3" key="1">
    <citation type="journal article" date="2023" name="Genes (Basel)">
        <title>Chromosome-Level Genome Assembly and Circadian Gene Repertoire of the Patagonia Blennie Eleginops maclovinus-The Closest Ancestral Proxy of Antarctic Cryonotothenioids.</title>
        <authorList>
            <person name="Cheng C.C."/>
            <person name="Rivera-Colon A.G."/>
            <person name="Minhas B.F."/>
            <person name="Wilson L."/>
            <person name="Rayamajhi N."/>
            <person name="Vargas-Chacoff L."/>
            <person name="Catchen J.M."/>
        </authorList>
    </citation>
    <scope>NUCLEOTIDE SEQUENCE [LARGE SCALE GENOMIC DNA]</scope>
    <source>
        <strain evidence="2">JMC-PN-2008</strain>
    </source>
</reference>
<gene>
    <name evidence="2" type="ORF">PBY51_013677</name>
</gene>
<name>A0AAN7XZK5_ELEMC</name>
<dbReference type="AlphaFoldDB" id="A0AAN7XZK5"/>
<comment type="caution">
    <text evidence="2">The sequence shown here is derived from an EMBL/GenBank/DDBJ whole genome shotgun (WGS) entry which is preliminary data.</text>
</comment>
<keyword evidence="1" id="KW-0812">Transmembrane</keyword>
<reference evidence="2 3" key="2">
    <citation type="journal article" date="2023" name="Mol. Biol. Evol.">
        <title>Genomics of Secondarily Temperate Adaptation in the Only Non-Antarctic Icefish.</title>
        <authorList>
            <person name="Rivera-Colon A.G."/>
            <person name="Rayamajhi N."/>
            <person name="Minhas B.F."/>
            <person name="Madrigal G."/>
            <person name="Bilyk K.T."/>
            <person name="Yoon V."/>
            <person name="Hune M."/>
            <person name="Gregory S."/>
            <person name="Cheng C.H.C."/>
            <person name="Catchen J.M."/>
        </authorList>
    </citation>
    <scope>NUCLEOTIDE SEQUENCE [LARGE SCALE GENOMIC DNA]</scope>
    <source>
        <strain evidence="2">JMC-PN-2008</strain>
    </source>
</reference>
<protein>
    <submittedName>
        <fullName evidence="2">Uncharacterized protein</fullName>
    </submittedName>
</protein>
<evidence type="ECO:0000313" key="3">
    <source>
        <dbReference type="Proteomes" id="UP001346869"/>
    </source>
</evidence>
<keyword evidence="1" id="KW-0472">Membrane</keyword>
<feature type="transmembrane region" description="Helical" evidence="1">
    <location>
        <begin position="12"/>
        <end position="35"/>
    </location>
</feature>
<feature type="transmembrane region" description="Helical" evidence="1">
    <location>
        <begin position="47"/>
        <end position="66"/>
    </location>
</feature>
<dbReference type="Proteomes" id="UP001346869">
    <property type="component" value="Unassembled WGS sequence"/>
</dbReference>
<evidence type="ECO:0000313" key="2">
    <source>
        <dbReference type="EMBL" id="KAK5873031.1"/>
    </source>
</evidence>
<accession>A0AAN7XZK5</accession>
<organism evidence="2 3">
    <name type="scientific">Eleginops maclovinus</name>
    <name type="common">Patagonian blennie</name>
    <name type="synonym">Eleginus maclovinus</name>
    <dbReference type="NCBI Taxonomy" id="56733"/>
    <lineage>
        <taxon>Eukaryota</taxon>
        <taxon>Metazoa</taxon>
        <taxon>Chordata</taxon>
        <taxon>Craniata</taxon>
        <taxon>Vertebrata</taxon>
        <taxon>Euteleostomi</taxon>
        <taxon>Actinopterygii</taxon>
        <taxon>Neopterygii</taxon>
        <taxon>Teleostei</taxon>
        <taxon>Neoteleostei</taxon>
        <taxon>Acanthomorphata</taxon>
        <taxon>Eupercaria</taxon>
        <taxon>Perciformes</taxon>
        <taxon>Notothenioidei</taxon>
        <taxon>Eleginopidae</taxon>
        <taxon>Eleginops</taxon>
    </lineage>
</organism>
<sequence length="120" mass="12862">MRTASRLSWPECQLVSAGPLLLYLAAASGPGVLLSLKETAPVPQPPLAALIYLPDMCFLVCFLSPARHGPMILSRVDGAPPFMPDESITPACSAAPFSADSLFQFNQCFRKEVSAFPSIH</sequence>
<proteinExistence type="predicted"/>